<sequence>MIHTRLQTVGQLKETTFFDSSSFTLKEIIQQNRQEITLTTCIGASVDPKQANSIIQTLSKLFPLPETLSHLKRIRKTKLQDSFLLEVFISMAPTETAFLPTQTFQEDNKHLITEFISSLSLDQSTFISSTFDPGSLRLIGCPSACPMTKEEFTKWNTLWPVIMLRSAVSEEQWLTLNYLPRPIKRQKNGMSLSEWQQAELDVIRPFMEIICEHTYSGQRHSIFSGTLPPFSTDHLHCIHTTPEASSLPMCQCSCFQSCLIVDPVTQSVLASSGKRQNPHTPIDHPVMRTIAEFSEQCVSRFGPAQTKHPIPPEPSSEATKISDKDEVQSTPQPNRTMHQSSLEQYLCTGLDLFLFSDPCVMCGMAIIHSRFRNIFFCKPAPGFGAFSEPTLLHTLPKLNHHVRVFQVDSKMQSDLPPEPHVSSGQPEHHQ</sequence>
<evidence type="ECO:0000313" key="2">
    <source>
        <dbReference type="EMBL" id="KAK2964721.1"/>
    </source>
</evidence>
<gene>
    <name evidence="2" type="ORF">BLNAU_21</name>
</gene>
<dbReference type="SUPFAM" id="SSF53927">
    <property type="entry name" value="Cytidine deaminase-like"/>
    <property type="match status" value="1"/>
</dbReference>
<protein>
    <submittedName>
        <fullName evidence="2">tRNA-specific adenosine deaminase 3</fullName>
    </submittedName>
</protein>
<comment type="caution">
    <text evidence="2">The sequence shown here is derived from an EMBL/GenBank/DDBJ whole genome shotgun (WGS) entry which is preliminary data.</text>
</comment>
<dbReference type="Gene3D" id="3.40.140.10">
    <property type="entry name" value="Cytidine Deaminase, domain 2"/>
    <property type="match status" value="1"/>
</dbReference>
<keyword evidence="3" id="KW-1185">Reference proteome</keyword>
<name>A0ABQ9YLU9_9EUKA</name>
<dbReference type="InterPro" id="IPR016193">
    <property type="entry name" value="Cytidine_deaminase-like"/>
</dbReference>
<reference evidence="2 3" key="1">
    <citation type="journal article" date="2022" name="bioRxiv">
        <title>Genomics of Preaxostyla Flagellates Illuminates Evolutionary Transitions and the Path Towards Mitochondrial Loss.</title>
        <authorList>
            <person name="Novak L.V.F."/>
            <person name="Treitli S.C."/>
            <person name="Pyrih J."/>
            <person name="Halakuc P."/>
            <person name="Pipaliya S.V."/>
            <person name="Vacek V."/>
            <person name="Brzon O."/>
            <person name="Soukal P."/>
            <person name="Eme L."/>
            <person name="Dacks J.B."/>
            <person name="Karnkowska A."/>
            <person name="Elias M."/>
            <person name="Hampl V."/>
        </authorList>
    </citation>
    <scope>NUCLEOTIDE SEQUENCE [LARGE SCALE GENOMIC DNA]</scope>
    <source>
        <strain evidence="2">NAU3</strain>
        <tissue evidence="2">Gut</tissue>
    </source>
</reference>
<accession>A0ABQ9YLU9</accession>
<feature type="compositionally biased region" description="Polar residues" evidence="1">
    <location>
        <begin position="328"/>
        <end position="337"/>
    </location>
</feature>
<dbReference type="EMBL" id="JARBJD010000001">
    <property type="protein sequence ID" value="KAK2964721.1"/>
    <property type="molecule type" value="Genomic_DNA"/>
</dbReference>
<evidence type="ECO:0000256" key="1">
    <source>
        <dbReference type="SAM" id="MobiDB-lite"/>
    </source>
</evidence>
<evidence type="ECO:0000313" key="3">
    <source>
        <dbReference type="Proteomes" id="UP001281761"/>
    </source>
</evidence>
<feature type="region of interest" description="Disordered" evidence="1">
    <location>
        <begin position="411"/>
        <end position="430"/>
    </location>
</feature>
<proteinExistence type="predicted"/>
<organism evidence="2 3">
    <name type="scientific">Blattamonas nauphoetae</name>
    <dbReference type="NCBI Taxonomy" id="2049346"/>
    <lineage>
        <taxon>Eukaryota</taxon>
        <taxon>Metamonada</taxon>
        <taxon>Preaxostyla</taxon>
        <taxon>Oxymonadida</taxon>
        <taxon>Blattamonas</taxon>
    </lineage>
</organism>
<dbReference type="Proteomes" id="UP001281761">
    <property type="component" value="Unassembled WGS sequence"/>
</dbReference>
<feature type="region of interest" description="Disordered" evidence="1">
    <location>
        <begin position="303"/>
        <end position="337"/>
    </location>
</feature>